<sequence length="227" mass="25450">MSKANAEEAAGMLLSERGKGSISVLIMSEEESESLPSLSGKSRFGTRASIIVDCADDSDDDRSFFAAAARHGVQLGWRRMSRLISGAETEDAESRFLGRSSEVEYGNSKLSFVLYLSISLFSVAAARRRLIDGSSSIQKEARLRRRFECRLRLVLFRCRFECRISLSCSSSIHLDGEIEDAIGSYGEDDGSGITIWVWDSNERWGIQFEDRVWNPIWVRDSIQSCVH</sequence>
<dbReference type="Proteomes" id="UP001497516">
    <property type="component" value="Chromosome 2"/>
</dbReference>
<reference evidence="1 2" key="1">
    <citation type="submission" date="2024-04" db="EMBL/GenBank/DDBJ databases">
        <authorList>
            <person name="Fracassetti M."/>
        </authorList>
    </citation>
    <scope>NUCLEOTIDE SEQUENCE [LARGE SCALE GENOMIC DNA]</scope>
</reference>
<evidence type="ECO:0000313" key="2">
    <source>
        <dbReference type="Proteomes" id="UP001497516"/>
    </source>
</evidence>
<dbReference type="AlphaFoldDB" id="A0AAV2DC58"/>
<gene>
    <name evidence="1" type="ORF">LTRI10_LOCUS13523</name>
</gene>
<dbReference type="EMBL" id="OZ034815">
    <property type="protein sequence ID" value="CAL1371459.1"/>
    <property type="molecule type" value="Genomic_DNA"/>
</dbReference>
<organism evidence="1 2">
    <name type="scientific">Linum trigynum</name>
    <dbReference type="NCBI Taxonomy" id="586398"/>
    <lineage>
        <taxon>Eukaryota</taxon>
        <taxon>Viridiplantae</taxon>
        <taxon>Streptophyta</taxon>
        <taxon>Embryophyta</taxon>
        <taxon>Tracheophyta</taxon>
        <taxon>Spermatophyta</taxon>
        <taxon>Magnoliopsida</taxon>
        <taxon>eudicotyledons</taxon>
        <taxon>Gunneridae</taxon>
        <taxon>Pentapetalae</taxon>
        <taxon>rosids</taxon>
        <taxon>fabids</taxon>
        <taxon>Malpighiales</taxon>
        <taxon>Linaceae</taxon>
        <taxon>Linum</taxon>
    </lineage>
</organism>
<accession>A0AAV2DC58</accession>
<evidence type="ECO:0000313" key="1">
    <source>
        <dbReference type="EMBL" id="CAL1371459.1"/>
    </source>
</evidence>
<proteinExistence type="predicted"/>
<keyword evidence="2" id="KW-1185">Reference proteome</keyword>
<name>A0AAV2DC58_9ROSI</name>
<protein>
    <submittedName>
        <fullName evidence="1">Uncharacterized protein</fullName>
    </submittedName>
</protein>